<dbReference type="AlphaFoldDB" id="A0A7W9TA96"/>
<feature type="transmembrane region" description="Helical" evidence="2">
    <location>
        <begin position="36"/>
        <end position="57"/>
    </location>
</feature>
<reference evidence="3 4" key="1">
    <citation type="submission" date="2020-08" db="EMBL/GenBank/DDBJ databases">
        <title>Genomic Encyclopedia of Type Strains, Phase IV (KMG-IV): sequencing the most valuable type-strain genomes for metagenomic binning, comparative biology and taxonomic classification.</title>
        <authorList>
            <person name="Goeker M."/>
        </authorList>
    </citation>
    <scope>NUCLEOTIDE SEQUENCE [LARGE SCALE GENOMIC DNA]</scope>
    <source>
        <strain evidence="3 4">DSM 43350</strain>
    </source>
</reference>
<gene>
    <name evidence="3" type="ORF">HNR57_002057</name>
</gene>
<evidence type="ECO:0000256" key="1">
    <source>
        <dbReference type="SAM" id="MobiDB-lite"/>
    </source>
</evidence>
<evidence type="ECO:0000256" key="2">
    <source>
        <dbReference type="SAM" id="Phobius"/>
    </source>
</evidence>
<dbReference type="EMBL" id="JACHGV010000003">
    <property type="protein sequence ID" value="MBB6076152.1"/>
    <property type="molecule type" value="Genomic_DNA"/>
</dbReference>
<keyword evidence="4" id="KW-1185">Reference proteome</keyword>
<sequence length="245" mass="24541">MKIQERTGAGAGRSAAPAQPSVGDRLPTPPRERKPALAALAVLLILVGALGATMLVLQAGDRIEVVKVTEAIPAGGSVNTSNTASVMVAKDDSIHYVEWAQLDQLKKLKAVNAIPAGVVAVGEMFGDEAGVAAGKATVGLSLKAGQYPTGIKQGDTVAAYRVSSATGSSNSNSNSSSSSASSNSVIVDNARVTYVPGAKDSGDELVSSTNLAVTLTVDSDKAADLAQAASNGEVALVQVPGNSGN</sequence>
<proteinExistence type="predicted"/>
<evidence type="ECO:0008006" key="5">
    <source>
        <dbReference type="Google" id="ProtNLM"/>
    </source>
</evidence>
<name>A0A7W9TA96_9ACTN</name>
<evidence type="ECO:0000313" key="3">
    <source>
        <dbReference type="EMBL" id="MBB6076152.1"/>
    </source>
</evidence>
<accession>A0A7W9TA96</accession>
<organism evidence="3 4">
    <name type="scientific">Streptomyces paradoxus</name>
    <dbReference type="NCBI Taxonomy" id="66375"/>
    <lineage>
        <taxon>Bacteria</taxon>
        <taxon>Bacillati</taxon>
        <taxon>Actinomycetota</taxon>
        <taxon>Actinomycetes</taxon>
        <taxon>Kitasatosporales</taxon>
        <taxon>Streptomycetaceae</taxon>
        <taxon>Streptomyces</taxon>
    </lineage>
</organism>
<comment type="caution">
    <text evidence="3">The sequence shown here is derived from an EMBL/GenBank/DDBJ whole genome shotgun (WGS) entry which is preliminary data.</text>
</comment>
<dbReference type="Proteomes" id="UP000591537">
    <property type="component" value="Unassembled WGS sequence"/>
</dbReference>
<feature type="region of interest" description="Disordered" evidence="1">
    <location>
        <begin position="1"/>
        <end position="30"/>
    </location>
</feature>
<evidence type="ECO:0000313" key="4">
    <source>
        <dbReference type="Proteomes" id="UP000591537"/>
    </source>
</evidence>
<keyword evidence="2" id="KW-0472">Membrane</keyword>
<keyword evidence="2" id="KW-1133">Transmembrane helix</keyword>
<protein>
    <recommendedName>
        <fullName evidence="5">SAF domain-containing protein</fullName>
    </recommendedName>
</protein>
<dbReference type="RefSeq" id="WP_184559102.1">
    <property type="nucleotide sequence ID" value="NZ_BAAARS010000003.1"/>
</dbReference>
<keyword evidence="2" id="KW-0812">Transmembrane</keyword>